<evidence type="ECO:0000256" key="5">
    <source>
        <dbReference type="SAM" id="MobiDB-lite"/>
    </source>
</evidence>
<feature type="region of interest" description="Disordered" evidence="5">
    <location>
        <begin position="383"/>
        <end position="421"/>
    </location>
</feature>
<comment type="similarity">
    <text evidence="4">Belongs to the GcvT family. CAF17/IBA57 subfamily.</text>
</comment>
<dbReference type="GO" id="GO:0005759">
    <property type="term" value="C:mitochondrial matrix"/>
    <property type="evidence" value="ECO:0007669"/>
    <property type="project" value="UniProtKB-SubCell"/>
</dbReference>
<feature type="compositionally biased region" description="Low complexity" evidence="5">
    <location>
        <begin position="397"/>
        <end position="412"/>
    </location>
</feature>
<gene>
    <name evidence="7" type="ORF">KGF57_002684</name>
</gene>
<dbReference type="InterPro" id="IPR057460">
    <property type="entry name" value="CAF17_C"/>
</dbReference>
<evidence type="ECO:0000256" key="4">
    <source>
        <dbReference type="ARBA" id="ARBA00093447"/>
    </source>
</evidence>
<evidence type="ECO:0000259" key="6">
    <source>
        <dbReference type="Pfam" id="PF25455"/>
    </source>
</evidence>
<dbReference type="Gene3D" id="3.30.1360.120">
    <property type="entry name" value="Probable tRNA modification gtpase trme, domain 1"/>
    <property type="match status" value="1"/>
</dbReference>
<evidence type="ECO:0000256" key="3">
    <source>
        <dbReference type="ARBA" id="ARBA00023128"/>
    </source>
</evidence>
<comment type="subcellular location">
    <subcellularLocation>
        <location evidence="1">Mitochondrion matrix</location>
    </subcellularLocation>
</comment>
<dbReference type="InterPro" id="IPR027266">
    <property type="entry name" value="TrmE/GcvT-like"/>
</dbReference>
<sequence>MKVFQPGLSQLSKTLISIRGPDATKFLNGLLTTRLLPNIVKKKQHTISANEAKHSQLESVIDPVTNYGLIHEDIYDPDDNIYVTREGVNSMILNSKGRVVTDLFLYCDPFHNFQGQFDAEMKEPRYLMEVDTGQVSKLMMMLKLHKLSARVDIKPQSSLSSYYYYNDSVEFDVWLEDEVQARYFRSADPVNALQSANSFIANQVVFSGDFASRVLGFAVDNRIPNFGFKFVTSGAIKTSKDGRIEEDVFSSEFLDRFGVGSVVPESNVINRRFANGVFEAGDAPSGESLLPFECNLDYTNGLSLDKGCYVGQELTIRTFNNGIIRKRIYPVQFFNLDQGTVDAIRQAQVDNDDDAEIAFRETTALDQVASASLTRLEMTPLVEDESKEGNEQEEAKATATVTATSPFASSSKPVRKRKSSSGKVLAVRGDTGLCLLNMAEVDKSPFFKIDIPSFEGKTTVGARAIVPDWWPE</sequence>
<proteinExistence type="inferred from homology"/>
<accession>A0AAD5BFL8</accession>
<reference evidence="7 8" key="1">
    <citation type="journal article" date="2022" name="DNA Res.">
        <title>Genome analysis of five recently described species of the CUG-Ser clade uncovers Candida theae as a new hybrid lineage with pathogenic potential in the Candida parapsilosis species complex.</title>
        <authorList>
            <person name="Mixao V."/>
            <person name="Del Olmo V."/>
            <person name="Hegedusova E."/>
            <person name="Saus E."/>
            <person name="Pryszcz L."/>
            <person name="Cillingova A."/>
            <person name="Nosek J."/>
            <person name="Gabaldon T."/>
        </authorList>
    </citation>
    <scope>NUCLEOTIDE SEQUENCE [LARGE SCALE GENOMIC DNA]</scope>
    <source>
        <strain evidence="7 8">CBS 12239</strain>
    </source>
</reference>
<dbReference type="Gene3D" id="2.40.30.160">
    <property type="match status" value="1"/>
</dbReference>
<evidence type="ECO:0000256" key="1">
    <source>
        <dbReference type="ARBA" id="ARBA00004305"/>
    </source>
</evidence>
<dbReference type="NCBIfam" id="TIGR03317">
    <property type="entry name" value="ygfZ_signature"/>
    <property type="match status" value="1"/>
</dbReference>
<dbReference type="InterPro" id="IPR045179">
    <property type="entry name" value="YgfZ/GcvT"/>
</dbReference>
<keyword evidence="2" id="KW-0809">Transit peptide</keyword>
<dbReference type="AlphaFoldDB" id="A0AAD5BFL8"/>
<dbReference type="GeneID" id="76150743"/>
<dbReference type="SUPFAM" id="SSF103025">
    <property type="entry name" value="Folate-binding domain"/>
    <property type="match status" value="1"/>
</dbReference>
<dbReference type="PANTHER" id="PTHR22602:SF0">
    <property type="entry name" value="TRANSFERASE CAF17, MITOCHONDRIAL-RELATED"/>
    <property type="match status" value="1"/>
</dbReference>
<dbReference type="RefSeq" id="XP_051608919.1">
    <property type="nucleotide sequence ID" value="XM_051752023.1"/>
</dbReference>
<dbReference type="Proteomes" id="UP001204833">
    <property type="component" value="Unassembled WGS sequence"/>
</dbReference>
<dbReference type="PANTHER" id="PTHR22602">
    <property type="entry name" value="TRANSFERASE CAF17, MITOCHONDRIAL-RELATED"/>
    <property type="match status" value="1"/>
</dbReference>
<feature type="domain" description="CAF17 C-terminal" evidence="6">
    <location>
        <begin position="399"/>
        <end position="471"/>
    </location>
</feature>
<dbReference type="InterPro" id="IPR017703">
    <property type="entry name" value="YgfZ/GCV_T_CS"/>
</dbReference>
<keyword evidence="8" id="KW-1185">Reference proteome</keyword>
<protein>
    <submittedName>
        <fullName evidence="7">CAF17</fullName>
    </submittedName>
</protein>
<evidence type="ECO:0000313" key="8">
    <source>
        <dbReference type="Proteomes" id="UP001204833"/>
    </source>
</evidence>
<evidence type="ECO:0000256" key="2">
    <source>
        <dbReference type="ARBA" id="ARBA00022946"/>
    </source>
</evidence>
<name>A0AAD5BFL8_9ASCO</name>
<dbReference type="GO" id="GO:0016226">
    <property type="term" value="P:iron-sulfur cluster assembly"/>
    <property type="evidence" value="ECO:0007669"/>
    <property type="project" value="TreeGrafter"/>
</dbReference>
<organism evidence="7 8">
    <name type="scientific">Candida theae</name>
    <dbReference type="NCBI Taxonomy" id="1198502"/>
    <lineage>
        <taxon>Eukaryota</taxon>
        <taxon>Fungi</taxon>
        <taxon>Dikarya</taxon>
        <taxon>Ascomycota</taxon>
        <taxon>Saccharomycotina</taxon>
        <taxon>Pichiomycetes</taxon>
        <taxon>Debaryomycetaceae</taxon>
        <taxon>Candida/Lodderomyces clade</taxon>
        <taxon>Candida</taxon>
    </lineage>
</organism>
<dbReference type="EMBL" id="JAIHNG010000118">
    <property type="protein sequence ID" value="KAI5958328.1"/>
    <property type="molecule type" value="Genomic_DNA"/>
</dbReference>
<comment type="caution">
    <text evidence="7">The sequence shown here is derived from an EMBL/GenBank/DDBJ whole genome shotgun (WGS) entry which is preliminary data.</text>
</comment>
<feature type="compositionally biased region" description="Basic and acidic residues" evidence="5">
    <location>
        <begin position="387"/>
        <end position="396"/>
    </location>
</feature>
<evidence type="ECO:0000313" key="7">
    <source>
        <dbReference type="EMBL" id="KAI5958328.1"/>
    </source>
</evidence>
<dbReference type="Pfam" id="PF25455">
    <property type="entry name" value="Beta-barrel_CAF17_C"/>
    <property type="match status" value="1"/>
</dbReference>
<keyword evidence="3" id="KW-0496">Mitochondrion</keyword>